<feature type="compositionally biased region" description="Basic and acidic residues" evidence="1">
    <location>
        <begin position="44"/>
        <end position="70"/>
    </location>
</feature>
<feature type="non-terminal residue" evidence="2">
    <location>
        <position position="1"/>
    </location>
</feature>
<evidence type="ECO:0000313" key="3">
    <source>
        <dbReference type="Proteomes" id="UP000266841"/>
    </source>
</evidence>
<organism evidence="2 3">
    <name type="scientific">Thalassiosira oceanica</name>
    <name type="common">Marine diatom</name>
    <dbReference type="NCBI Taxonomy" id="159749"/>
    <lineage>
        <taxon>Eukaryota</taxon>
        <taxon>Sar</taxon>
        <taxon>Stramenopiles</taxon>
        <taxon>Ochrophyta</taxon>
        <taxon>Bacillariophyta</taxon>
        <taxon>Coscinodiscophyceae</taxon>
        <taxon>Thalassiosirophycidae</taxon>
        <taxon>Thalassiosirales</taxon>
        <taxon>Thalassiosiraceae</taxon>
        <taxon>Thalassiosira</taxon>
    </lineage>
</organism>
<dbReference type="AlphaFoldDB" id="K0RQS0"/>
<keyword evidence="3" id="KW-1185">Reference proteome</keyword>
<comment type="caution">
    <text evidence="2">The sequence shown here is derived from an EMBL/GenBank/DDBJ whole genome shotgun (WGS) entry which is preliminary data.</text>
</comment>
<name>K0RQS0_THAOC</name>
<gene>
    <name evidence="2" type="ORF">THAOC_24054</name>
</gene>
<evidence type="ECO:0000256" key="1">
    <source>
        <dbReference type="SAM" id="MobiDB-lite"/>
    </source>
</evidence>
<evidence type="ECO:0000313" key="2">
    <source>
        <dbReference type="EMBL" id="EJK56118.1"/>
    </source>
</evidence>
<sequence>VEEERLGQLVHQARVDGLPYARGEESGARSGQVADRVGPPADPDEARAAGRQGPHRELREARRVEDRDVARGAVCQA</sequence>
<dbReference type="EMBL" id="AGNL01032371">
    <property type="protein sequence ID" value="EJK56118.1"/>
    <property type="molecule type" value="Genomic_DNA"/>
</dbReference>
<proteinExistence type="predicted"/>
<accession>K0RQS0</accession>
<dbReference type="Proteomes" id="UP000266841">
    <property type="component" value="Unassembled WGS sequence"/>
</dbReference>
<reference evidence="2 3" key="1">
    <citation type="journal article" date="2012" name="Genome Biol.">
        <title>Genome and low-iron response of an oceanic diatom adapted to chronic iron limitation.</title>
        <authorList>
            <person name="Lommer M."/>
            <person name="Specht M."/>
            <person name="Roy A.S."/>
            <person name="Kraemer L."/>
            <person name="Andreson R."/>
            <person name="Gutowska M.A."/>
            <person name="Wolf J."/>
            <person name="Bergner S.V."/>
            <person name="Schilhabel M.B."/>
            <person name="Klostermeier U.C."/>
            <person name="Beiko R.G."/>
            <person name="Rosenstiel P."/>
            <person name="Hippler M."/>
            <person name="Laroche J."/>
        </authorList>
    </citation>
    <scope>NUCLEOTIDE SEQUENCE [LARGE SCALE GENOMIC DNA]</scope>
    <source>
        <strain evidence="2 3">CCMP1005</strain>
    </source>
</reference>
<protein>
    <submittedName>
        <fullName evidence="2">Uncharacterized protein</fullName>
    </submittedName>
</protein>
<feature type="region of interest" description="Disordered" evidence="1">
    <location>
        <begin position="17"/>
        <end position="77"/>
    </location>
</feature>